<evidence type="ECO:0000313" key="1">
    <source>
        <dbReference type="EMBL" id="RNE97309.1"/>
    </source>
</evidence>
<dbReference type="EMBL" id="MKGL01000577">
    <property type="protein sequence ID" value="RNE97309.1"/>
    <property type="molecule type" value="Genomic_DNA"/>
</dbReference>
<comment type="caution">
    <text evidence="1">The sequence shown here is derived from an EMBL/GenBank/DDBJ whole genome shotgun (WGS) entry which is preliminary data.</text>
</comment>
<organism evidence="1 2">
    <name type="scientific">Trypanosoma rangeli</name>
    <dbReference type="NCBI Taxonomy" id="5698"/>
    <lineage>
        <taxon>Eukaryota</taxon>
        <taxon>Discoba</taxon>
        <taxon>Euglenozoa</taxon>
        <taxon>Kinetoplastea</taxon>
        <taxon>Metakinetoplastina</taxon>
        <taxon>Trypanosomatida</taxon>
        <taxon>Trypanosomatidae</taxon>
        <taxon>Trypanosoma</taxon>
        <taxon>Herpetosoma</taxon>
    </lineage>
</organism>
<protein>
    <submittedName>
        <fullName evidence="1">Uncharacterized protein</fullName>
    </submittedName>
</protein>
<dbReference type="GeneID" id="40333425"/>
<dbReference type="RefSeq" id="XP_029234059.1">
    <property type="nucleotide sequence ID" value="XM_029386171.1"/>
</dbReference>
<proteinExistence type="predicted"/>
<keyword evidence="2" id="KW-1185">Reference proteome</keyword>
<accession>A0A3R7M0X4</accession>
<gene>
    <name evidence="1" type="ORF">TraAM80_09492</name>
</gene>
<sequence>MRQSNTGGHRLPVTRVCASRFLGQIPLQRRKRCRSCKSRLLWMLRMLRQRSTLLTITANSLVHAAPLFGLMTHLKQSLSPCCATTNHTTSAQKPRCLRSVTLFFYHEHSPNHRNKIKIRE</sequence>
<evidence type="ECO:0000313" key="2">
    <source>
        <dbReference type="Proteomes" id="UP000283634"/>
    </source>
</evidence>
<reference evidence="1 2" key="1">
    <citation type="journal article" date="2018" name="BMC Genomics">
        <title>Genomic comparison of Trypanosoma conorhini and Trypanosoma rangeli to Trypanosoma cruzi strains of high and low virulence.</title>
        <authorList>
            <person name="Bradwell K.R."/>
            <person name="Koparde V.N."/>
            <person name="Matveyev A.V."/>
            <person name="Serrano M.G."/>
            <person name="Alves J.M."/>
            <person name="Parikh H."/>
            <person name="Huang B."/>
            <person name="Lee V."/>
            <person name="Espinosa-Alvarez O."/>
            <person name="Ortiz P.A."/>
            <person name="Costa-Martins A.G."/>
            <person name="Teixeira M.M."/>
            <person name="Buck G.A."/>
        </authorList>
    </citation>
    <scope>NUCLEOTIDE SEQUENCE [LARGE SCALE GENOMIC DNA]</scope>
    <source>
        <strain evidence="1 2">AM80</strain>
    </source>
</reference>
<name>A0A3R7M0X4_TRYRA</name>
<dbReference type="Proteomes" id="UP000283634">
    <property type="component" value="Unassembled WGS sequence"/>
</dbReference>
<feature type="non-terminal residue" evidence="1">
    <location>
        <position position="120"/>
    </location>
</feature>
<dbReference type="AlphaFoldDB" id="A0A3R7M0X4"/>